<dbReference type="OrthoDB" id="5597648at2759"/>
<feature type="region of interest" description="Disordered" evidence="1">
    <location>
        <begin position="1"/>
        <end position="44"/>
    </location>
</feature>
<organism evidence="2 3">
    <name type="scientific">Rozella allomycis (strain CSF55)</name>
    <dbReference type="NCBI Taxonomy" id="988480"/>
    <lineage>
        <taxon>Eukaryota</taxon>
        <taxon>Fungi</taxon>
        <taxon>Fungi incertae sedis</taxon>
        <taxon>Cryptomycota</taxon>
        <taxon>Cryptomycota incertae sedis</taxon>
        <taxon>Rozella</taxon>
    </lineage>
</organism>
<evidence type="ECO:0000313" key="2">
    <source>
        <dbReference type="EMBL" id="EPZ32029.1"/>
    </source>
</evidence>
<feature type="non-terminal residue" evidence="2">
    <location>
        <position position="275"/>
    </location>
</feature>
<reference evidence="2 3" key="1">
    <citation type="journal article" date="2013" name="Curr. Biol.">
        <title>Shared signatures of parasitism and phylogenomics unite Cryptomycota and microsporidia.</title>
        <authorList>
            <person name="James T.Y."/>
            <person name="Pelin A."/>
            <person name="Bonen L."/>
            <person name="Ahrendt S."/>
            <person name="Sain D."/>
            <person name="Corradi N."/>
            <person name="Stajich J.E."/>
        </authorList>
    </citation>
    <scope>NUCLEOTIDE SEQUENCE [LARGE SCALE GENOMIC DNA]</scope>
    <source>
        <strain evidence="2 3">CSF55</strain>
    </source>
</reference>
<feature type="compositionally biased region" description="Polar residues" evidence="1">
    <location>
        <begin position="24"/>
        <end position="36"/>
    </location>
</feature>
<dbReference type="Proteomes" id="UP000030755">
    <property type="component" value="Unassembled WGS sequence"/>
</dbReference>
<dbReference type="HOGENOM" id="CLU_1017641_0_0_1"/>
<dbReference type="EMBL" id="KE561193">
    <property type="protein sequence ID" value="EPZ32029.1"/>
    <property type="molecule type" value="Genomic_DNA"/>
</dbReference>
<evidence type="ECO:0000313" key="3">
    <source>
        <dbReference type="Proteomes" id="UP000030755"/>
    </source>
</evidence>
<proteinExistence type="predicted"/>
<feature type="compositionally biased region" description="Acidic residues" evidence="1">
    <location>
        <begin position="1"/>
        <end position="20"/>
    </location>
</feature>
<dbReference type="AlphaFoldDB" id="A0A075API7"/>
<name>A0A075API7_ROZAC</name>
<gene>
    <name evidence="2" type="ORF">O9G_004859</name>
</gene>
<protein>
    <submittedName>
        <fullName evidence="2">Uncharacterized protein</fullName>
    </submittedName>
</protein>
<sequence length="275" mass="30380">MSDNSESDFESANEHSDEEIQPNVLKTNDNYQQAPASVSPKENDEVNVVNNANANSWFSWGSSFVKTIGENIKDSVDKVYDKLDDSGKGIDYNPVANPTELILNGLDKTFDFASDTLGSVFLSGMRKVEEVNLSDISEKAGKIVESIQKPEDVEVVNQGLNMLELIGKKTIGIISEKTGLDSQKPRAVHNRSDSAPKSAFDNLLEDSCCKANFQALQMLSNETSIKLKGYELKDENIQQMFLELDDIFDMDALLDDIKDSDSSILDSEESFIALS</sequence>
<evidence type="ECO:0000256" key="1">
    <source>
        <dbReference type="SAM" id="MobiDB-lite"/>
    </source>
</evidence>
<accession>A0A075API7</accession>
<keyword evidence="3" id="KW-1185">Reference proteome</keyword>